<organism evidence="1 2">
    <name type="scientific">Massilia frigida</name>
    <dbReference type="NCBI Taxonomy" id="2609281"/>
    <lineage>
        <taxon>Bacteria</taxon>
        <taxon>Pseudomonadati</taxon>
        <taxon>Pseudomonadota</taxon>
        <taxon>Betaproteobacteria</taxon>
        <taxon>Burkholderiales</taxon>
        <taxon>Oxalobacteraceae</taxon>
        <taxon>Telluria group</taxon>
        <taxon>Massilia</taxon>
    </lineage>
</organism>
<gene>
    <name evidence="1" type="ORF">F2P44_31380</name>
</gene>
<name>A0ABX0NJ55_9BURK</name>
<comment type="caution">
    <text evidence="1">The sequence shown here is derived from an EMBL/GenBank/DDBJ whole genome shotgun (WGS) entry which is preliminary data.</text>
</comment>
<dbReference type="RefSeq" id="WP_167093710.1">
    <property type="nucleotide sequence ID" value="NZ_WHJG01000060.1"/>
</dbReference>
<dbReference type="Proteomes" id="UP000621455">
    <property type="component" value="Unassembled WGS sequence"/>
</dbReference>
<dbReference type="EMBL" id="WHJG01000060">
    <property type="protein sequence ID" value="NHZ83737.1"/>
    <property type="molecule type" value="Genomic_DNA"/>
</dbReference>
<keyword evidence="2" id="KW-1185">Reference proteome</keyword>
<reference evidence="1 2" key="1">
    <citation type="submission" date="2019-10" db="EMBL/GenBank/DDBJ databases">
        <title>Taxonomy of Antarctic Massilia spp.: description of Massilia rubra sp. nov., Massilia aquatica sp. nov., Massilia mucilaginosa sp. nov., Massilia frigida sp. nov. isolated from streams, lakes and regoliths.</title>
        <authorList>
            <person name="Holochova P."/>
            <person name="Sedlacek I."/>
            <person name="Kralova S."/>
            <person name="Maslanova I."/>
            <person name="Busse H.-J."/>
            <person name="Stankova E."/>
            <person name="Vrbovska V."/>
            <person name="Kovarovic V."/>
            <person name="Bartak M."/>
            <person name="Svec P."/>
            <person name="Pantucek R."/>
        </authorList>
    </citation>
    <scope>NUCLEOTIDE SEQUENCE [LARGE SCALE GENOMIC DNA]</scope>
    <source>
        <strain evidence="1 2">CCM 8695</strain>
    </source>
</reference>
<accession>A0ABX0NJ55</accession>
<proteinExistence type="predicted"/>
<evidence type="ECO:0000313" key="1">
    <source>
        <dbReference type="EMBL" id="NHZ83737.1"/>
    </source>
</evidence>
<evidence type="ECO:0008006" key="3">
    <source>
        <dbReference type="Google" id="ProtNLM"/>
    </source>
</evidence>
<evidence type="ECO:0000313" key="2">
    <source>
        <dbReference type="Proteomes" id="UP000621455"/>
    </source>
</evidence>
<sequence>MTTVVLIPFELAHSAEHLISTKGGNIDPGAQARLSNAQSALATIQSKITLLGTMQNSSRAATILQQFRDQETEFTDLRDRAIESVAAAQRPGWNKIVATNIVCTDDPYLNGALNLMQGVDDVLYIRGHCAPGADALQSSDHAADMSIEGLIGIFHGRLSKSFSGKIKVFACESAVANGADASFADRLAKKLFKSGWRSVTVCGYTDKLMTYIVDPAGHKTSQGKNRAMTTRTQALYVPKSRGGCCAIM</sequence>
<protein>
    <recommendedName>
        <fullName evidence="3">DUF4347 domain-containing protein</fullName>
    </recommendedName>
</protein>